<evidence type="ECO:0000259" key="6">
    <source>
        <dbReference type="Pfam" id="PF14464"/>
    </source>
</evidence>
<keyword evidence="4" id="KW-0862">Zinc</keyword>
<dbReference type="RefSeq" id="WP_101643253.1">
    <property type="nucleotide sequence ID" value="NZ_PGUY01000043.1"/>
</dbReference>
<evidence type="ECO:0000313" key="7">
    <source>
        <dbReference type="EMBL" id="PLT29290.1"/>
    </source>
</evidence>
<dbReference type="GO" id="GO:0046872">
    <property type="term" value="F:metal ion binding"/>
    <property type="evidence" value="ECO:0007669"/>
    <property type="project" value="UniProtKB-KW"/>
</dbReference>
<evidence type="ECO:0000256" key="2">
    <source>
        <dbReference type="ARBA" id="ARBA00022723"/>
    </source>
</evidence>
<evidence type="ECO:0000256" key="3">
    <source>
        <dbReference type="ARBA" id="ARBA00022801"/>
    </source>
</evidence>
<dbReference type="AlphaFoldDB" id="A0A2N5M4K6"/>
<reference evidence="7 8" key="1">
    <citation type="submission" date="2017-11" db="EMBL/GenBank/DDBJ databases">
        <title>Comparitive Functional Genomics of Dry Heat Resistant strains isolated from the Viking Spacecraft.</title>
        <authorList>
            <person name="Seuylemezian A."/>
            <person name="Cooper K."/>
            <person name="Vaishampayan P."/>
        </authorList>
    </citation>
    <scope>NUCLEOTIDE SEQUENCE [LARGE SCALE GENOMIC DNA]</scope>
    <source>
        <strain evidence="7 8">V1-29</strain>
    </source>
</reference>
<sequence length="156" mass="18236">MNFNINPLGVIKISDNVLSKFQQYYQTEKGDSEAGGVLMGRFIRFSHDVVVDHITTPMNRDIRKRCFFKKNRDDHQKVIQAIWEESKGTCNYLGEWHTHPERHPTPSGHDIKEWKRVLRNTKCDSNELFFVIVGTESIGVWVGFRTNLELQKLTRS</sequence>
<dbReference type="Pfam" id="PF14464">
    <property type="entry name" value="Prok-JAB"/>
    <property type="match status" value="1"/>
</dbReference>
<dbReference type="InterPro" id="IPR028090">
    <property type="entry name" value="JAB_dom_prok"/>
</dbReference>
<comment type="caution">
    <text evidence="7">The sequence shown here is derived from an EMBL/GenBank/DDBJ whole genome shotgun (WGS) entry which is preliminary data.</text>
</comment>
<keyword evidence="5" id="KW-0482">Metalloprotease</keyword>
<evidence type="ECO:0000256" key="4">
    <source>
        <dbReference type="ARBA" id="ARBA00022833"/>
    </source>
</evidence>
<protein>
    <recommendedName>
        <fullName evidence="6">JAB domain-containing protein</fullName>
    </recommendedName>
</protein>
<dbReference type="SUPFAM" id="SSF102712">
    <property type="entry name" value="JAB1/MPN domain"/>
    <property type="match status" value="1"/>
</dbReference>
<proteinExistence type="predicted"/>
<dbReference type="GO" id="GO:0006508">
    <property type="term" value="P:proteolysis"/>
    <property type="evidence" value="ECO:0007669"/>
    <property type="project" value="UniProtKB-KW"/>
</dbReference>
<evidence type="ECO:0000256" key="1">
    <source>
        <dbReference type="ARBA" id="ARBA00022670"/>
    </source>
</evidence>
<keyword evidence="1" id="KW-0645">Protease</keyword>
<organism evidence="7 8">
    <name type="scientific">Peribacillus deserti</name>
    <dbReference type="NCBI Taxonomy" id="673318"/>
    <lineage>
        <taxon>Bacteria</taxon>
        <taxon>Bacillati</taxon>
        <taxon>Bacillota</taxon>
        <taxon>Bacilli</taxon>
        <taxon>Bacillales</taxon>
        <taxon>Bacillaceae</taxon>
        <taxon>Peribacillus</taxon>
    </lineage>
</organism>
<gene>
    <name evidence="7" type="ORF">CUU66_14090</name>
</gene>
<feature type="domain" description="JAB" evidence="6">
    <location>
        <begin position="31"/>
        <end position="135"/>
    </location>
</feature>
<keyword evidence="2" id="KW-0479">Metal-binding</keyword>
<dbReference type="Gene3D" id="3.40.140.10">
    <property type="entry name" value="Cytidine Deaminase, domain 2"/>
    <property type="match status" value="1"/>
</dbReference>
<keyword evidence="3" id="KW-0378">Hydrolase</keyword>
<name>A0A2N5M4K6_9BACI</name>
<dbReference type="GO" id="GO:0008237">
    <property type="term" value="F:metallopeptidase activity"/>
    <property type="evidence" value="ECO:0007669"/>
    <property type="project" value="UniProtKB-KW"/>
</dbReference>
<dbReference type="OrthoDB" id="517279at2"/>
<keyword evidence="8" id="KW-1185">Reference proteome</keyword>
<evidence type="ECO:0000256" key="5">
    <source>
        <dbReference type="ARBA" id="ARBA00023049"/>
    </source>
</evidence>
<evidence type="ECO:0000313" key="8">
    <source>
        <dbReference type="Proteomes" id="UP000234748"/>
    </source>
</evidence>
<dbReference type="Proteomes" id="UP000234748">
    <property type="component" value="Unassembled WGS sequence"/>
</dbReference>
<accession>A0A2N5M4K6</accession>
<dbReference type="EMBL" id="PGUY01000043">
    <property type="protein sequence ID" value="PLT29290.1"/>
    <property type="molecule type" value="Genomic_DNA"/>
</dbReference>